<comment type="caution">
    <text evidence="2">The sequence shown here is derived from an EMBL/GenBank/DDBJ whole genome shotgun (WGS) entry which is preliminary data.</text>
</comment>
<evidence type="ECO:0000313" key="4">
    <source>
        <dbReference type="Proteomes" id="UP000315217"/>
    </source>
</evidence>
<evidence type="ECO:0000256" key="1">
    <source>
        <dbReference type="SAM" id="SignalP"/>
    </source>
</evidence>
<organism evidence="2 5">
    <name type="scientific">Candidatus Segetimicrobium genomatis</name>
    <dbReference type="NCBI Taxonomy" id="2569760"/>
    <lineage>
        <taxon>Bacteria</taxon>
        <taxon>Bacillati</taxon>
        <taxon>Candidatus Sysuimicrobiota</taxon>
        <taxon>Candidatus Sysuimicrobiia</taxon>
        <taxon>Candidatus Sysuimicrobiales</taxon>
        <taxon>Candidatus Segetimicrobiaceae</taxon>
        <taxon>Candidatus Segetimicrobium</taxon>
    </lineage>
</organism>
<name>A0A537L6G5_9BACT</name>
<dbReference type="EMBL" id="VBAJ01000282">
    <property type="protein sequence ID" value="TMJ03583.1"/>
    <property type="molecule type" value="Genomic_DNA"/>
</dbReference>
<evidence type="ECO:0000313" key="3">
    <source>
        <dbReference type="EMBL" id="TMJ12766.1"/>
    </source>
</evidence>
<feature type="chain" id="PRO_5036364998" description="DUF5666 domain-containing protein" evidence="1">
    <location>
        <begin position="24"/>
        <end position="121"/>
    </location>
</feature>
<evidence type="ECO:0000313" key="5">
    <source>
        <dbReference type="Proteomes" id="UP000318661"/>
    </source>
</evidence>
<sequence length="121" mass="12626">MKRASILVTSAVIMLAVAALATAATAPAPTTQPAVFAIQAKVLQVGPGWVQVQVVKVQQGSGLRANAKLRIIETAKTKVMRTGKVSSVKDLKAGEMVQIRGSIARSGKTLTYQAGSVTIIR</sequence>
<reference evidence="4 5" key="1">
    <citation type="journal article" date="2019" name="Nat. Microbiol.">
        <title>Mediterranean grassland soil C-N compound turnover is dependent on rainfall and depth, and is mediated by genomically divergent microorganisms.</title>
        <authorList>
            <person name="Diamond S."/>
            <person name="Andeer P.F."/>
            <person name="Li Z."/>
            <person name="Crits-Christoph A."/>
            <person name="Burstein D."/>
            <person name="Anantharaman K."/>
            <person name="Lane K.R."/>
            <person name="Thomas B.C."/>
            <person name="Pan C."/>
            <person name="Northen T.R."/>
            <person name="Banfield J.F."/>
        </authorList>
    </citation>
    <scope>NUCLEOTIDE SEQUENCE [LARGE SCALE GENOMIC DNA]</scope>
    <source>
        <strain evidence="3">NP_1</strain>
        <strain evidence="2">NP_2</strain>
    </source>
</reference>
<dbReference type="EMBL" id="VBAI01000015">
    <property type="protein sequence ID" value="TMJ12766.1"/>
    <property type="molecule type" value="Genomic_DNA"/>
</dbReference>
<evidence type="ECO:0008006" key="6">
    <source>
        <dbReference type="Google" id="ProtNLM"/>
    </source>
</evidence>
<dbReference type="Proteomes" id="UP000318661">
    <property type="component" value="Unassembled WGS sequence"/>
</dbReference>
<dbReference type="Proteomes" id="UP000315217">
    <property type="component" value="Unassembled WGS sequence"/>
</dbReference>
<protein>
    <recommendedName>
        <fullName evidence="6">DUF5666 domain-containing protein</fullName>
    </recommendedName>
</protein>
<gene>
    <name evidence="3" type="ORF">E6G98_02160</name>
    <name evidence="2" type="ORF">E6G99_11465</name>
</gene>
<accession>A0A537L6G5</accession>
<evidence type="ECO:0000313" key="2">
    <source>
        <dbReference type="EMBL" id="TMJ03583.1"/>
    </source>
</evidence>
<keyword evidence="1" id="KW-0732">Signal</keyword>
<feature type="signal peptide" evidence="1">
    <location>
        <begin position="1"/>
        <end position="23"/>
    </location>
</feature>
<proteinExistence type="predicted"/>
<dbReference type="AlphaFoldDB" id="A0A537L6G5"/>